<dbReference type="GO" id="GO:0006493">
    <property type="term" value="P:protein O-linked glycosylation"/>
    <property type="evidence" value="ECO:0007669"/>
    <property type="project" value="InterPro"/>
</dbReference>
<name>A0A6M9PB72_9BURK</name>
<feature type="transmembrane region" description="Helical" evidence="8">
    <location>
        <begin position="169"/>
        <end position="196"/>
    </location>
</feature>
<feature type="transmembrane region" description="Helical" evidence="8">
    <location>
        <begin position="216"/>
        <end position="236"/>
    </location>
</feature>
<evidence type="ECO:0000256" key="4">
    <source>
        <dbReference type="ARBA" id="ARBA00022679"/>
    </source>
</evidence>
<keyword evidence="7 8" id="KW-0472">Membrane</keyword>
<evidence type="ECO:0000313" key="10">
    <source>
        <dbReference type="EMBL" id="QKM59930.1"/>
    </source>
</evidence>
<evidence type="ECO:0000259" key="9">
    <source>
        <dbReference type="Pfam" id="PF02366"/>
    </source>
</evidence>
<dbReference type="AlphaFoldDB" id="A0A6M9PB72"/>
<evidence type="ECO:0000313" key="11">
    <source>
        <dbReference type="Proteomes" id="UP000501090"/>
    </source>
</evidence>
<reference evidence="10 11" key="1">
    <citation type="submission" date="2018-04" db="EMBL/GenBank/DDBJ databases">
        <title>Polynucleobacter sp. UK-Long2-W17 genome.</title>
        <authorList>
            <person name="Hahn M.W."/>
        </authorList>
    </citation>
    <scope>NUCLEOTIDE SEQUENCE [LARGE SCALE GENOMIC DNA]</scope>
    <source>
        <strain evidence="10 11">UK-Long2-W17</strain>
    </source>
</reference>
<evidence type="ECO:0000256" key="2">
    <source>
        <dbReference type="ARBA" id="ARBA00022475"/>
    </source>
</evidence>
<organism evidence="10 11">
    <name type="scientific">Polynucleobacter arcticus</name>
    <dbReference type="NCBI Taxonomy" id="1743165"/>
    <lineage>
        <taxon>Bacteria</taxon>
        <taxon>Pseudomonadati</taxon>
        <taxon>Pseudomonadota</taxon>
        <taxon>Betaproteobacteria</taxon>
        <taxon>Burkholderiales</taxon>
        <taxon>Burkholderiaceae</taxon>
        <taxon>Polynucleobacter</taxon>
    </lineage>
</organism>
<feature type="transmembrane region" description="Helical" evidence="8">
    <location>
        <begin position="420"/>
        <end position="440"/>
    </location>
</feature>
<accession>A0A6M9PB72</accession>
<feature type="transmembrane region" description="Helical" evidence="8">
    <location>
        <begin position="6"/>
        <end position="24"/>
    </location>
</feature>
<evidence type="ECO:0000256" key="6">
    <source>
        <dbReference type="ARBA" id="ARBA00022989"/>
    </source>
</evidence>
<dbReference type="RefSeq" id="WP_173959699.1">
    <property type="nucleotide sequence ID" value="NZ_CBCSCC010000013.1"/>
</dbReference>
<evidence type="ECO:0000256" key="1">
    <source>
        <dbReference type="ARBA" id="ARBA00004651"/>
    </source>
</evidence>
<gene>
    <name evidence="10" type="ORF">DN92_02115</name>
</gene>
<dbReference type="Proteomes" id="UP000501090">
    <property type="component" value="Chromosome"/>
</dbReference>
<feature type="transmembrane region" description="Helical" evidence="8">
    <location>
        <begin position="94"/>
        <end position="111"/>
    </location>
</feature>
<comment type="subcellular location">
    <subcellularLocation>
        <location evidence="1">Cell membrane</location>
        <topology evidence="1">Multi-pass membrane protein</topology>
    </subcellularLocation>
</comment>
<dbReference type="InterPro" id="IPR003342">
    <property type="entry name" value="ArnT-like_N"/>
</dbReference>
<dbReference type="Pfam" id="PF02366">
    <property type="entry name" value="PMT"/>
    <property type="match status" value="1"/>
</dbReference>
<keyword evidence="3" id="KW-0328">Glycosyltransferase</keyword>
<proteinExistence type="predicted"/>
<dbReference type="GO" id="GO:0005886">
    <property type="term" value="C:plasma membrane"/>
    <property type="evidence" value="ECO:0007669"/>
    <property type="project" value="UniProtKB-SubCell"/>
</dbReference>
<evidence type="ECO:0000256" key="7">
    <source>
        <dbReference type="ARBA" id="ARBA00023136"/>
    </source>
</evidence>
<keyword evidence="5 8" id="KW-0812">Transmembrane</keyword>
<feature type="transmembrane region" description="Helical" evidence="8">
    <location>
        <begin position="311"/>
        <end position="328"/>
    </location>
</feature>
<evidence type="ECO:0000256" key="8">
    <source>
        <dbReference type="SAM" id="Phobius"/>
    </source>
</evidence>
<keyword evidence="4 10" id="KW-0808">Transferase</keyword>
<sequence>MRGIFTFRSGILILLLGVITYLYGLDSRFAPKNGDEYPYMHIVRMTADAGAWLPLQSDMDGIKNTKPPLVFWEGIASTGWGSDWTLLALRWPSVLYTGLTALFLFLVVARFSGKKQTGLLAALVWLSFFATYRYGRPFLTDPPEVFWLSLPFFALLYWGRAAFESKLLFPLIAGACFGMALLAKSFAYIVPATFALGLLYWRWREWSIPQVLLRDLYKVILIGVLALGIFGLWFLLDPFPEAVWKEFVLGENAGKFEARSTNYLLDLVRGGDSIWMLVITTLANAGLFIFVLISALVQCWRERRFISLEEVLLLLLVAAFFIVFSLPSQRSGRYLLPVMPALAALIALYWDRLPLWGFRIALVLQLILLSALTWVGGNLQLSNFLGQPGIWDYSFWHWGLMGTSITLVLLGLLNSARCKTLALTGCFLCYCALTSSLAPLEGALGRYSQSTIQGVAGQDVWVPCDFRAKDEEYRLLLPGAKLHGYSAKEADQISLLSNAYPLVAVQSAIGVEPVLCEACKIVGKRMEMRARHSDAQIRAMLMGQIGEHLFVNEYLISTPATMVLPLVDKDACR</sequence>
<protein>
    <submittedName>
        <fullName evidence="10">Glycosyl transferase</fullName>
    </submittedName>
</protein>
<feature type="transmembrane region" description="Helical" evidence="8">
    <location>
        <begin position="274"/>
        <end position="299"/>
    </location>
</feature>
<feature type="transmembrane region" description="Helical" evidence="8">
    <location>
        <begin position="146"/>
        <end position="163"/>
    </location>
</feature>
<feature type="transmembrane region" description="Helical" evidence="8">
    <location>
        <begin position="334"/>
        <end position="350"/>
    </location>
</feature>
<keyword evidence="2" id="KW-1003">Cell membrane</keyword>
<keyword evidence="11" id="KW-1185">Reference proteome</keyword>
<feature type="transmembrane region" description="Helical" evidence="8">
    <location>
        <begin position="395"/>
        <end position="413"/>
    </location>
</feature>
<dbReference type="GO" id="GO:0000030">
    <property type="term" value="F:mannosyltransferase activity"/>
    <property type="evidence" value="ECO:0007669"/>
    <property type="project" value="InterPro"/>
</dbReference>
<dbReference type="InterPro" id="IPR050297">
    <property type="entry name" value="LipidA_mod_glycosyltrf_83"/>
</dbReference>
<dbReference type="GO" id="GO:0016763">
    <property type="term" value="F:pentosyltransferase activity"/>
    <property type="evidence" value="ECO:0007669"/>
    <property type="project" value="TreeGrafter"/>
</dbReference>
<feature type="transmembrane region" description="Helical" evidence="8">
    <location>
        <begin position="357"/>
        <end position="375"/>
    </location>
</feature>
<feature type="domain" description="ArnT-like N-terminal" evidence="9">
    <location>
        <begin position="38"/>
        <end position="239"/>
    </location>
</feature>
<keyword evidence="6 8" id="KW-1133">Transmembrane helix</keyword>
<dbReference type="PANTHER" id="PTHR33908">
    <property type="entry name" value="MANNOSYLTRANSFERASE YKCB-RELATED"/>
    <property type="match status" value="1"/>
</dbReference>
<evidence type="ECO:0000256" key="5">
    <source>
        <dbReference type="ARBA" id="ARBA00022692"/>
    </source>
</evidence>
<dbReference type="PANTHER" id="PTHR33908:SF11">
    <property type="entry name" value="MEMBRANE PROTEIN"/>
    <property type="match status" value="1"/>
</dbReference>
<dbReference type="GO" id="GO:0009103">
    <property type="term" value="P:lipopolysaccharide biosynthetic process"/>
    <property type="evidence" value="ECO:0007669"/>
    <property type="project" value="UniProtKB-ARBA"/>
</dbReference>
<evidence type="ECO:0000256" key="3">
    <source>
        <dbReference type="ARBA" id="ARBA00022676"/>
    </source>
</evidence>
<dbReference type="EMBL" id="CP028940">
    <property type="protein sequence ID" value="QKM59930.1"/>
    <property type="molecule type" value="Genomic_DNA"/>
</dbReference>
<dbReference type="KEGG" id="pard:DN92_02115"/>